<gene>
    <name evidence="1" type="ORF">GCM10007147_03700</name>
</gene>
<dbReference type="InterPro" id="IPR016181">
    <property type="entry name" value="Acyl_CoA_acyltransferase"/>
</dbReference>
<organism evidence="1 2">
    <name type="scientific">Nocardiopsis kunsanensis</name>
    <dbReference type="NCBI Taxonomy" id="141693"/>
    <lineage>
        <taxon>Bacteria</taxon>
        <taxon>Bacillati</taxon>
        <taxon>Actinomycetota</taxon>
        <taxon>Actinomycetes</taxon>
        <taxon>Streptosporangiales</taxon>
        <taxon>Nocardiopsidaceae</taxon>
        <taxon>Nocardiopsis</taxon>
    </lineage>
</organism>
<comment type="caution">
    <text evidence="1">The sequence shown here is derived from an EMBL/GenBank/DDBJ whole genome shotgun (WGS) entry which is preliminary data.</text>
</comment>
<evidence type="ECO:0000313" key="1">
    <source>
        <dbReference type="EMBL" id="GHD15848.1"/>
    </source>
</evidence>
<protein>
    <submittedName>
        <fullName evidence="1">Uncharacterized protein</fullName>
    </submittedName>
</protein>
<dbReference type="Gene3D" id="3.40.630.30">
    <property type="match status" value="1"/>
</dbReference>
<sequence>MQIRPADSDDQDGIGAMVAKRVRWMKAQGLPVSTRVAEAMAEQAGDEAVPNWVLLDDGKIVGCTSIYTESPPWAFTEEEQAVPALFLASTWTVPNNRRLGWTLALWTLDHAVRKGHREVRRGTFAPALVRYYTDVQGWSILRQVERRGKTCTFLARAAEERPDLGVLN</sequence>
<accession>A0A919CEJ6</accession>
<dbReference type="Proteomes" id="UP000654947">
    <property type="component" value="Unassembled WGS sequence"/>
</dbReference>
<keyword evidence="2" id="KW-1185">Reference proteome</keyword>
<evidence type="ECO:0000313" key="2">
    <source>
        <dbReference type="Proteomes" id="UP000654947"/>
    </source>
</evidence>
<reference evidence="1 2" key="1">
    <citation type="journal article" date="2014" name="Int. J. Syst. Evol. Microbiol.">
        <title>Complete genome sequence of Corynebacterium casei LMG S-19264T (=DSM 44701T), isolated from a smear-ripened cheese.</title>
        <authorList>
            <consortium name="US DOE Joint Genome Institute (JGI-PGF)"/>
            <person name="Walter F."/>
            <person name="Albersmeier A."/>
            <person name="Kalinowski J."/>
            <person name="Ruckert C."/>
        </authorList>
    </citation>
    <scope>NUCLEOTIDE SEQUENCE [LARGE SCALE GENOMIC DNA]</scope>
    <source>
        <strain evidence="1 2">KCTC 19473</strain>
    </source>
</reference>
<proteinExistence type="predicted"/>
<name>A0A919CEJ6_9ACTN</name>
<dbReference type="AlphaFoldDB" id="A0A919CEJ6"/>
<dbReference type="EMBL" id="BMXL01000001">
    <property type="protein sequence ID" value="GHD15848.1"/>
    <property type="molecule type" value="Genomic_DNA"/>
</dbReference>
<dbReference type="SUPFAM" id="SSF55729">
    <property type="entry name" value="Acyl-CoA N-acyltransferases (Nat)"/>
    <property type="match status" value="1"/>
</dbReference>